<evidence type="ECO:0008006" key="15">
    <source>
        <dbReference type="Google" id="ProtNLM"/>
    </source>
</evidence>
<dbReference type="SUPFAM" id="SSF51306">
    <property type="entry name" value="LexA/Signal peptidase"/>
    <property type="match status" value="1"/>
</dbReference>
<evidence type="ECO:0000256" key="2">
    <source>
        <dbReference type="ARBA" id="ARBA00022491"/>
    </source>
</evidence>
<dbReference type="AlphaFoldDB" id="A0A382B3T8"/>
<evidence type="ECO:0000256" key="9">
    <source>
        <dbReference type="ARBA" id="ARBA00023163"/>
    </source>
</evidence>
<accession>A0A382B3T8</accession>
<keyword evidence="3" id="KW-0235">DNA replication</keyword>
<evidence type="ECO:0000256" key="1">
    <source>
        <dbReference type="ARBA" id="ARBA00007484"/>
    </source>
</evidence>
<keyword evidence="2" id="KW-0678">Repressor</keyword>
<evidence type="ECO:0000256" key="6">
    <source>
        <dbReference type="ARBA" id="ARBA00022813"/>
    </source>
</evidence>
<dbReference type="GO" id="GO:0004252">
    <property type="term" value="F:serine-type endopeptidase activity"/>
    <property type="evidence" value="ECO:0007669"/>
    <property type="project" value="InterPro"/>
</dbReference>
<keyword evidence="8" id="KW-0238">DNA-binding</keyword>
<dbReference type="Pfam" id="PF01726">
    <property type="entry name" value="LexA_DNA_bind"/>
    <property type="match status" value="1"/>
</dbReference>
<evidence type="ECO:0000256" key="8">
    <source>
        <dbReference type="ARBA" id="ARBA00023125"/>
    </source>
</evidence>
<evidence type="ECO:0000256" key="11">
    <source>
        <dbReference type="ARBA" id="ARBA00023236"/>
    </source>
</evidence>
<dbReference type="Gene3D" id="2.10.109.10">
    <property type="entry name" value="Umud Fragment, subunit A"/>
    <property type="match status" value="1"/>
</dbReference>
<dbReference type="SUPFAM" id="SSF46785">
    <property type="entry name" value="Winged helix' DNA-binding domain"/>
    <property type="match status" value="1"/>
</dbReference>
<keyword evidence="9" id="KW-0804">Transcription</keyword>
<dbReference type="GO" id="GO:0006508">
    <property type="term" value="P:proteolysis"/>
    <property type="evidence" value="ECO:0007669"/>
    <property type="project" value="InterPro"/>
</dbReference>
<dbReference type="PANTHER" id="PTHR33516:SF2">
    <property type="entry name" value="LEXA REPRESSOR-RELATED"/>
    <property type="match status" value="1"/>
</dbReference>
<evidence type="ECO:0000259" key="13">
    <source>
        <dbReference type="Pfam" id="PF01726"/>
    </source>
</evidence>
<sequence length="216" mass="23914">MQLNKKLSARQSKMLRFIEAFLEDNPSPPTVRDIQKACGISSTSVVDYNLKLLQKGRYIKRRPDIARGIELLNEDGEVAGFLPKIPLLGYISAGEPALGPGGDGSPQTEPIETIEIPRHFNKNGKQLYALKVKGQSMIDALIDDGDIILIDPTPTIQDGDMVVAWLKLEQETTLKRIYREGRVIRLQPENSAMQPIFAKASNVETMGTVVGVIRTM</sequence>
<evidence type="ECO:0000256" key="5">
    <source>
        <dbReference type="ARBA" id="ARBA00022801"/>
    </source>
</evidence>
<feature type="domain" description="LexA repressor DNA-binding" evidence="13">
    <location>
        <begin position="5"/>
        <end position="68"/>
    </location>
</feature>
<evidence type="ECO:0000259" key="12">
    <source>
        <dbReference type="Pfam" id="PF00717"/>
    </source>
</evidence>
<dbReference type="GO" id="GO:0009432">
    <property type="term" value="P:SOS response"/>
    <property type="evidence" value="ECO:0007669"/>
    <property type="project" value="UniProtKB-KW"/>
</dbReference>
<dbReference type="InterPro" id="IPR036390">
    <property type="entry name" value="WH_DNA-bd_sf"/>
</dbReference>
<dbReference type="HAMAP" id="MF_00015">
    <property type="entry name" value="LexA"/>
    <property type="match status" value="1"/>
</dbReference>
<evidence type="ECO:0000256" key="10">
    <source>
        <dbReference type="ARBA" id="ARBA00023204"/>
    </source>
</evidence>
<comment type="similarity">
    <text evidence="1">Belongs to the peptidase S24 family.</text>
</comment>
<keyword evidence="11" id="KW-0742">SOS response</keyword>
<dbReference type="InterPro" id="IPR006199">
    <property type="entry name" value="LexA_DNA-bd_dom"/>
</dbReference>
<reference evidence="14" key="1">
    <citation type="submission" date="2018-05" db="EMBL/GenBank/DDBJ databases">
        <authorList>
            <person name="Lanie J.A."/>
            <person name="Ng W.-L."/>
            <person name="Kazmierczak K.M."/>
            <person name="Andrzejewski T.M."/>
            <person name="Davidsen T.M."/>
            <person name="Wayne K.J."/>
            <person name="Tettelin H."/>
            <person name="Glass J.I."/>
            <person name="Rusch D."/>
            <person name="Podicherti R."/>
            <person name="Tsui H.-C.T."/>
            <person name="Winkler M.E."/>
        </authorList>
    </citation>
    <scope>NUCLEOTIDE SEQUENCE</scope>
</reference>
<dbReference type="InterPro" id="IPR006197">
    <property type="entry name" value="Peptidase_S24_LexA"/>
</dbReference>
<dbReference type="InterPro" id="IPR036286">
    <property type="entry name" value="LexA/Signal_pep-like_sf"/>
</dbReference>
<dbReference type="CDD" id="cd06529">
    <property type="entry name" value="S24_LexA-like"/>
    <property type="match status" value="1"/>
</dbReference>
<evidence type="ECO:0000256" key="3">
    <source>
        <dbReference type="ARBA" id="ARBA00022705"/>
    </source>
</evidence>
<evidence type="ECO:0000256" key="4">
    <source>
        <dbReference type="ARBA" id="ARBA00022763"/>
    </source>
</evidence>
<dbReference type="GO" id="GO:0045892">
    <property type="term" value="P:negative regulation of DNA-templated transcription"/>
    <property type="evidence" value="ECO:0007669"/>
    <property type="project" value="InterPro"/>
</dbReference>
<dbReference type="PANTHER" id="PTHR33516">
    <property type="entry name" value="LEXA REPRESSOR"/>
    <property type="match status" value="1"/>
</dbReference>
<evidence type="ECO:0000256" key="7">
    <source>
        <dbReference type="ARBA" id="ARBA00023015"/>
    </source>
</evidence>
<dbReference type="NCBIfam" id="TIGR00498">
    <property type="entry name" value="lexA"/>
    <property type="match status" value="1"/>
</dbReference>
<dbReference type="InterPro" id="IPR015927">
    <property type="entry name" value="Peptidase_S24_S26A/B/C"/>
</dbReference>
<dbReference type="GO" id="GO:0006260">
    <property type="term" value="P:DNA replication"/>
    <property type="evidence" value="ECO:0007669"/>
    <property type="project" value="UniProtKB-KW"/>
</dbReference>
<gene>
    <name evidence="14" type="ORF">METZ01_LOCUS161269</name>
</gene>
<keyword evidence="5" id="KW-0378">Hydrolase</keyword>
<dbReference type="EMBL" id="UINC01028069">
    <property type="protein sequence ID" value="SVB08415.1"/>
    <property type="molecule type" value="Genomic_DNA"/>
</dbReference>
<dbReference type="InterPro" id="IPR050077">
    <property type="entry name" value="LexA_repressor"/>
</dbReference>
<dbReference type="InterPro" id="IPR039418">
    <property type="entry name" value="LexA-like"/>
</dbReference>
<name>A0A382B3T8_9ZZZZ</name>
<keyword evidence="10" id="KW-0234">DNA repair</keyword>
<dbReference type="InterPro" id="IPR006200">
    <property type="entry name" value="LexA"/>
</dbReference>
<keyword evidence="4" id="KW-0227">DNA damage</keyword>
<protein>
    <recommendedName>
        <fullName evidence="15">Repressor LexA</fullName>
    </recommendedName>
</protein>
<dbReference type="PRINTS" id="PR00726">
    <property type="entry name" value="LEXASERPTASE"/>
</dbReference>
<organism evidence="14">
    <name type="scientific">marine metagenome</name>
    <dbReference type="NCBI Taxonomy" id="408172"/>
    <lineage>
        <taxon>unclassified sequences</taxon>
        <taxon>metagenomes</taxon>
        <taxon>ecological metagenomes</taxon>
    </lineage>
</organism>
<feature type="domain" description="Peptidase S24/S26A/S26B/S26C" evidence="12">
    <location>
        <begin position="88"/>
        <end position="210"/>
    </location>
</feature>
<dbReference type="Gene3D" id="1.10.10.10">
    <property type="entry name" value="Winged helix-like DNA-binding domain superfamily/Winged helix DNA-binding domain"/>
    <property type="match status" value="1"/>
</dbReference>
<dbReference type="InterPro" id="IPR036388">
    <property type="entry name" value="WH-like_DNA-bd_sf"/>
</dbReference>
<keyword evidence="7" id="KW-0805">Transcription regulation</keyword>
<keyword evidence="6" id="KW-0068">Autocatalytic cleavage</keyword>
<evidence type="ECO:0000313" key="14">
    <source>
        <dbReference type="EMBL" id="SVB08415.1"/>
    </source>
</evidence>
<dbReference type="GO" id="GO:0006281">
    <property type="term" value="P:DNA repair"/>
    <property type="evidence" value="ECO:0007669"/>
    <property type="project" value="UniProtKB-KW"/>
</dbReference>
<dbReference type="Pfam" id="PF00717">
    <property type="entry name" value="Peptidase_S24"/>
    <property type="match status" value="1"/>
</dbReference>
<dbReference type="GO" id="GO:0003677">
    <property type="term" value="F:DNA binding"/>
    <property type="evidence" value="ECO:0007669"/>
    <property type="project" value="UniProtKB-KW"/>
</dbReference>
<proteinExistence type="inferred from homology"/>